<proteinExistence type="predicted"/>
<name>A0A6A5YWF8_9PLEO</name>
<keyword evidence="2" id="KW-1185">Reference proteome</keyword>
<protein>
    <submittedName>
        <fullName evidence="1">Uncharacterized protein</fullName>
    </submittedName>
</protein>
<evidence type="ECO:0000313" key="2">
    <source>
        <dbReference type="Proteomes" id="UP000799770"/>
    </source>
</evidence>
<sequence>MLQSLRQVHHPGKSSFHVIRILSHPLTTRLDRETSPHPSAWPLPPCNSFEQRGRSWTLATIASARARWLEAAAGVYNGLQPVKERQRLQIATRVMRPRYPGMSLSELLSYCVHDLTTFLSSSAGTTFFNPMCIHHKLRKLIEHSDQNSIPVG</sequence>
<dbReference type="AlphaFoldDB" id="A0A6A5YWF8"/>
<organism evidence="1 2">
    <name type="scientific">Lophiotrema nucula</name>
    <dbReference type="NCBI Taxonomy" id="690887"/>
    <lineage>
        <taxon>Eukaryota</taxon>
        <taxon>Fungi</taxon>
        <taxon>Dikarya</taxon>
        <taxon>Ascomycota</taxon>
        <taxon>Pezizomycotina</taxon>
        <taxon>Dothideomycetes</taxon>
        <taxon>Pleosporomycetidae</taxon>
        <taxon>Pleosporales</taxon>
        <taxon>Lophiotremataceae</taxon>
        <taxon>Lophiotrema</taxon>
    </lineage>
</organism>
<dbReference type="Proteomes" id="UP000799770">
    <property type="component" value="Unassembled WGS sequence"/>
</dbReference>
<gene>
    <name evidence="1" type="ORF">BDV96DRAFT_192926</name>
</gene>
<accession>A0A6A5YWF8</accession>
<dbReference type="EMBL" id="ML977336">
    <property type="protein sequence ID" value="KAF2110887.1"/>
    <property type="molecule type" value="Genomic_DNA"/>
</dbReference>
<reference evidence="1" key="1">
    <citation type="journal article" date="2020" name="Stud. Mycol.">
        <title>101 Dothideomycetes genomes: a test case for predicting lifestyles and emergence of pathogens.</title>
        <authorList>
            <person name="Haridas S."/>
            <person name="Albert R."/>
            <person name="Binder M."/>
            <person name="Bloem J."/>
            <person name="Labutti K."/>
            <person name="Salamov A."/>
            <person name="Andreopoulos B."/>
            <person name="Baker S."/>
            <person name="Barry K."/>
            <person name="Bills G."/>
            <person name="Bluhm B."/>
            <person name="Cannon C."/>
            <person name="Castanera R."/>
            <person name="Culley D."/>
            <person name="Daum C."/>
            <person name="Ezra D."/>
            <person name="Gonzalez J."/>
            <person name="Henrissat B."/>
            <person name="Kuo A."/>
            <person name="Liang C."/>
            <person name="Lipzen A."/>
            <person name="Lutzoni F."/>
            <person name="Magnuson J."/>
            <person name="Mondo S."/>
            <person name="Nolan M."/>
            <person name="Ohm R."/>
            <person name="Pangilinan J."/>
            <person name="Park H.-J."/>
            <person name="Ramirez L."/>
            <person name="Alfaro M."/>
            <person name="Sun H."/>
            <person name="Tritt A."/>
            <person name="Yoshinaga Y."/>
            <person name="Zwiers L.-H."/>
            <person name="Turgeon B."/>
            <person name="Goodwin S."/>
            <person name="Spatafora J."/>
            <person name="Crous P."/>
            <person name="Grigoriev I."/>
        </authorList>
    </citation>
    <scope>NUCLEOTIDE SEQUENCE</scope>
    <source>
        <strain evidence="1">CBS 627.86</strain>
    </source>
</reference>
<evidence type="ECO:0000313" key="1">
    <source>
        <dbReference type="EMBL" id="KAF2110887.1"/>
    </source>
</evidence>